<dbReference type="PANTHER" id="PTHR46136:SF30">
    <property type="entry name" value="BROMO DOMAIN-CONTAINING PROTEIN"/>
    <property type="match status" value="1"/>
</dbReference>
<dbReference type="InterPro" id="IPR052442">
    <property type="entry name" value="Env_Response_Regulator"/>
</dbReference>
<dbReference type="OrthoDB" id="21449at2759"/>
<feature type="domain" description="Bromo" evidence="8">
    <location>
        <begin position="250"/>
        <end position="322"/>
    </location>
</feature>
<feature type="domain" description="Bromo" evidence="8">
    <location>
        <begin position="427"/>
        <end position="499"/>
    </location>
</feature>
<dbReference type="PANTHER" id="PTHR46136">
    <property type="entry name" value="TRANSCRIPTION FACTOR GTE8"/>
    <property type="match status" value="1"/>
</dbReference>
<evidence type="ECO:0000256" key="3">
    <source>
        <dbReference type="ARBA" id="ARBA00023054"/>
    </source>
</evidence>
<dbReference type="Proteomes" id="UP000604825">
    <property type="component" value="Unassembled WGS sequence"/>
</dbReference>
<dbReference type="InterPro" id="IPR001487">
    <property type="entry name" value="Bromodomain"/>
</dbReference>
<dbReference type="PRINTS" id="PR00503">
    <property type="entry name" value="BROMODOMAIN"/>
</dbReference>
<name>A0A811QP37_9POAL</name>
<feature type="domain" description="Bromo" evidence="8">
    <location>
        <begin position="73"/>
        <end position="145"/>
    </location>
</feature>
<dbReference type="Pfam" id="PF00439">
    <property type="entry name" value="Bromodomain"/>
    <property type="match status" value="3"/>
</dbReference>
<gene>
    <name evidence="9" type="ORF">NCGR_LOCUS41430</name>
</gene>
<dbReference type="SMART" id="SM00297">
    <property type="entry name" value="BROMO"/>
    <property type="match status" value="3"/>
</dbReference>
<proteinExistence type="predicted"/>
<comment type="caution">
    <text evidence="9">The sequence shown here is derived from an EMBL/GenBank/DDBJ whole genome shotgun (WGS) entry which is preliminary data.</text>
</comment>
<dbReference type="SUPFAM" id="SSF47370">
    <property type="entry name" value="Bromodomain"/>
    <property type="match status" value="3"/>
</dbReference>
<evidence type="ECO:0000256" key="1">
    <source>
        <dbReference type="ARBA" id="ARBA00004123"/>
    </source>
</evidence>
<evidence type="ECO:0000313" key="9">
    <source>
        <dbReference type="EMBL" id="CAD6257947.1"/>
    </source>
</evidence>
<reference evidence="9" key="1">
    <citation type="submission" date="2020-10" db="EMBL/GenBank/DDBJ databases">
        <authorList>
            <person name="Han B."/>
            <person name="Lu T."/>
            <person name="Zhao Q."/>
            <person name="Huang X."/>
            <person name="Zhao Y."/>
        </authorList>
    </citation>
    <scope>NUCLEOTIDE SEQUENCE</scope>
</reference>
<protein>
    <recommendedName>
        <fullName evidence="8">Bromo domain-containing protein</fullName>
    </recommendedName>
</protein>
<dbReference type="PROSITE" id="PS50014">
    <property type="entry name" value="BROMODOMAIN_2"/>
    <property type="match status" value="3"/>
</dbReference>
<keyword evidence="10" id="KW-1185">Reference proteome</keyword>
<dbReference type="EMBL" id="CAJGYO010000010">
    <property type="protein sequence ID" value="CAD6257947.1"/>
    <property type="molecule type" value="Genomic_DNA"/>
</dbReference>
<dbReference type="GO" id="GO:0005634">
    <property type="term" value="C:nucleus"/>
    <property type="evidence" value="ECO:0007669"/>
    <property type="project" value="UniProtKB-SubCell"/>
</dbReference>
<dbReference type="Gene3D" id="1.20.920.10">
    <property type="entry name" value="Bromodomain-like"/>
    <property type="match status" value="3"/>
</dbReference>
<keyword evidence="6" id="KW-0539">Nucleus</keyword>
<evidence type="ECO:0000313" key="10">
    <source>
        <dbReference type="Proteomes" id="UP000604825"/>
    </source>
</evidence>
<dbReference type="InterPro" id="IPR036427">
    <property type="entry name" value="Bromodomain-like_sf"/>
</dbReference>
<organism evidence="9 10">
    <name type="scientific">Miscanthus lutarioriparius</name>
    <dbReference type="NCBI Taxonomy" id="422564"/>
    <lineage>
        <taxon>Eukaryota</taxon>
        <taxon>Viridiplantae</taxon>
        <taxon>Streptophyta</taxon>
        <taxon>Embryophyta</taxon>
        <taxon>Tracheophyta</taxon>
        <taxon>Spermatophyta</taxon>
        <taxon>Magnoliopsida</taxon>
        <taxon>Liliopsida</taxon>
        <taxon>Poales</taxon>
        <taxon>Poaceae</taxon>
        <taxon>PACMAD clade</taxon>
        <taxon>Panicoideae</taxon>
        <taxon>Andropogonodae</taxon>
        <taxon>Andropogoneae</taxon>
        <taxon>Saccharinae</taxon>
        <taxon>Miscanthus</taxon>
    </lineage>
</organism>
<evidence type="ECO:0000256" key="4">
    <source>
        <dbReference type="ARBA" id="ARBA00023117"/>
    </source>
</evidence>
<accession>A0A811QP37</accession>
<keyword evidence="4 7" id="KW-0103">Bromodomain</keyword>
<sequence>MMTKACKKRRRVCVSSELGDLSTIFEVDESRLSETDGVTSIPTCEHQSSYELKAESMNTRKIRWCTKILRKLIDHKGGWLFKEPVDPVLYGIPDYFDVIRSPMDLGTVKNKLTKKQYVSFEEFAADVRLTFSNAMKYNPPGNDIHTIAKELNGIFDSKWESVKKKFRGPNPFQEQKTIFTKACKKRRGVCVSSELGDSSTVFEVEESRLTIKDGVTSIPTCEHQSSYELKAESMNTRKIRRCTKILRELMDHKSGWIFNQPVDPVLYGLPDYFDVIRNPMDLGTVKKKLTNKQYVSTDEFAADVRLTFSNAMKYNPPGNDIHAIAQQLNGIFDSKWESVKKKFRGPSPVQEQKTIFTKACKKRRGVCVSIELGDSSIVFEAEESRLSKKDGVTPISTCEHQSSYELKAESMNTRKIRLCGDIIRKLIDYKGGWLFKDPVDPVQFGIPDYFDVIHNPMDLGTVKNKLTKKKYISIEEFAADVRLTFSNAMKYNPPGNDVHTVAKELNRVFDLLWESMKRKFRGPSPVQEQKTIFTEVQAVMDSKSTIGCSNSKPSVIRRPVACSNSIAKKPLTDALSFKVKIISFVGSDEQISSKGFQKDEVSSKVEHGTEVLKSVALHFYQQGIQKDEVSSQVEHTQRS</sequence>
<dbReference type="CDD" id="cd05506">
    <property type="entry name" value="Bromo_plant1"/>
    <property type="match status" value="2"/>
</dbReference>
<dbReference type="AlphaFoldDB" id="A0A811QP37"/>
<comment type="subcellular location">
    <subcellularLocation>
        <location evidence="1">Nucleus</location>
    </subcellularLocation>
</comment>
<keyword evidence="3" id="KW-0175">Coiled coil</keyword>
<evidence type="ECO:0000256" key="6">
    <source>
        <dbReference type="ARBA" id="ARBA00023242"/>
    </source>
</evidence>
<dbReference type="InterPro" id="IPR037377">
    <property type="entry name" value="GTE_bromo"/>
</dbReference>
<evidence type="ECO:0000259" key="8">
    <source>
        <dbReference type="PROSITE" id="PS50014"/>
    </source>
</evidence>
<evidence type="ECO:0000256" key="7">
    <source>
        <dbReference type="PROSITE-ProRule" id="PRU00035"/>
    </source>
</evidence>
<evidence type="ECO:0000256" key="2">
    <source>
        <dbReference type="ARBA" id="ARBA00023015"/>
    </source>
</evidence>
<keyword evidence="2" id="KW-0805">Transcription regulation</keyword>
<keyword evidence="5" id="KW-0804">Transcription</keyword>
<evidence type="ECO:0000256" key="5">
    <source>
        <dbReference type="ARBA" id="ARBA00023163"/>
    </source>
</evidence>